<keyword evidence="3" id="KW-1185">Reference proteome</keyword>
<dbReference type="EMBL" id="JACKWZ010000115">
    <property type="protein sequence ID" value="KAF9415233.1"/>
    <property type="molecule type" value="Genomic_DNA"/>
</dbReference>
<dbReference type="AlphaFoldDB" id="A0A835L4S6"/>
<feature type="compositionally biased region" description="Low complexity" evidence="1">
    <location>
        <begin position="1"/>
        <end position="14"/>
    </location>
</feature>
<feature type="region of interest" description="Disordered" evidence="1">
    <location>
        <begin position="1"/>
        <end position="20"/>
    </location>
</feature>
<accession>A0A835L4S6</accession>
<proteinExistence type="predicted"/>
<reference evidence="2" key="1">
    <citation type="submission" date="2020-08" db="EMBL/GenBank/DDBJ databases">
        <title>Spodoptera exigua strain:BAW_Kor-Di-RS1 Genome sequencing and assembly.</title>
        <authorList>
            <person name="Kim J."/>
            <person name="Nam H.Y."/>
            <person name="Kwon M."/>
            <person name="Choi J.H."/>
            <person name="Cho S.R."/>
            <person name="Kim G.-H."/>
        </authorList>
    </citation>
    <scope>NUCLEOTIDE SEQUENCE</scope>
    <source>
        <strain evidence="2">BAW_Kor-Di-RS1</strain>
        <tissue evidence="2">Whole-body</tissue>
    </source>
</reference>
<evidence type="ECO:0000256" key="1">
    <source>
        <dbReference type="SAM" id="MobiDB-lite"/>
    </source>
</evidence>
<gene>
    <name evidence="2" type="ORF">HW555_007109</name>
</gene>
<organism evidence="2 3">
    <name type="scientific">Spodoptera exigua</name>
    <name type="common">Beet armyworm</name>
    <name type="synonym">Noctua fulgens</name>
    <dbReference type="NCBI Taxonomy" id="7107"/>
    <lineage>
        <taxon>Eukaryota</taxon>
        <taxon>Metazoa</taxon>
        <taxon>Ecdysozoa</taxon>
        <taxon>Arthropoda</taxon>
        <taxon>Hexapoda</taxon>
        <taxon>Insecta</taxon>
        <taxon>Pterygota</taxon>
        <taxon>Neoptera</taxon>
        <taxon>Endopterygota</taxon>
        <taxon>Lepidoptera</taxon>
        <taxon>Glossata</taxon>
        <taxon>Ditrysia</taxon>
        <taxon>Noctuoidea</taxon>
        <taxon>Noctuidae</taxon>
        <taxon>Amphipyrinae</taxon>
        <taxon>Spodoptera</taxon>
    </lineage>
</organism>
<feature type="non-terminal residue" evidence="2">
    <location>
        <position position="1"/>
    </location>
</feature>
<evidence type="ECO:0000313" key="2">
    <source>
        <dbReference type="EMBL" id="KAF9415233.1"/>
    </source>
</evidence>
<evidence type="ECO:0000313" key="3">
    <source>
        <dbReference type="Proteomes" id="UP000648187"/>
    </source>
</evidence>
<name>A0A835L4S6_SPOEX</name>
<sequence>MLWSRPNVVGPVKGVRPRPTKKSNALTYFADDSPMWGQCPDGLQMDVNGVCREVWYE</sequence>
<dbReference type="Proteomes" id="UP000648187">
    <property type="component" value="Unassembled WGS sequence"/>
</dbReference>
<protein>
    <submittedName>
        <fullName evidence="2">Uncharacterized protein</fullName>
    </submittedName>
</protein>
<comment type="caution">
    <text evidence="2">The sequence shown here is derived from an EMBL/GenBank/DDBJ whole genome shotgun (WGS) entry which is preliminary data.</text>
</comment>